<dbReference type="EMBL" id="CP016535">
    <property type="protein sequence ID" value="ANU12344.1"/>
    <property type="molecule type" value="Genomic_DNA"/>
</dbReference>
<evidence type="ECO:0000256" key="1">
    <source>
        <dbReference type="SAM" id="Phobius"/>
    </source>
</evidence>
<geneLocation type="plasmid" evidence="2">
    <name>pPA05-1</name>
</geneLocation>
<protein>
    <recommendedName>
        <fullName evidence="5">DUF3953 domain-containing protein</fullName>
    </recommendedName>
</protein>
<dbReference type="EMBL" id="CP016535">
    <property type="protein sequence ID" value="ANU12341.1"/>
    <property type="molecule type" value="Genomic_DNA"/>
</dbReference>
<geneLocation type="plasmid" evidence="4">
    <name>unnamed1</name>
</geneLocation>
<accession>A0ABM6D9Y1</accession>
<name>A0ABM6D9Y1_9BACL</name>
<dbReference type="InterPro" id="IPR025018">
    <property type="entry name" value="DUF3953"/>
</dbReference>
<keyword evidence="2" id="KW-0614">Plasmid</keyword>
<keyword evidence="1" id="KW-0472">Membrane</keyword>
<evidence type="ECO:0000313" key="3">
    <source>
        <dbReference type="EMBL" id="ANU12344.1"/>
    </source>
</evidence>
<keyword evidence="4" id="KW-1185">Reference proteome</keyword>
<feature type="transmembrane region" description="Helical" evidence="1">
    <location>
        <begin position="54"/>
        <end position="75"/>
    </location>
</feature>
<feature type="transmembrane region" description="Helical" evidence="1">
    <location>
        <begin position="29"/>
        <end position="45"/>
    </location>
</feature>
<keyword evidence="1" id="KW-1133">Transmembrane helix</keyword>
<sequence>MLTILHILLAVLTLGLALFALLTQNFDYQYYTLLSLGLMILVMGIKELRKEKKIFAYLIILVAAYILFVAGELLLTS</sequence>
<dbReference type="Proteomes" id="UP000092661">
    <property type="component" value="Plasmid pPA05-1"/>
</dbReference>
<proteinExistence type="predicted"/>
<dbReference type="Pfam" id="PF13129">
    <property type="entry name" value="DUF3953"/>
    <property type="match status" value="1"/>
</dbReference>
<dbReference type="RefSeq" id="WP_065537441.1">
    <property type="nucleotide sequence ID" value="NZ_CP016535.2"/>
</dbReference>
<reference evidence="2" key="2">
    <citation type="submission" date="2016-10" db="EMBL/GenBank/DDBJ databases">
        <authorList>
            <person name="See-Too W.S."/>
        </authorList>
    </citation>
    <scope>NUCLEOTIDE SEQUENCE</scope>
    <source>
        <strain evidence="2 4">DSM 14505</strain>
        <plasmid evidence="2">pPA05-1</plasmid>
        <plasmid evidence="4">unnamed1</plasmid>
    </source>
</reference>
<evidence type="ECO:0000313" key="2">
    <source>
        <dbReference type="EMBL" id="ANU12341.1"/>
    </source>
</evidence>
<reference evidence="4" key="1">
    <citation type="submission" date="2016-07" db="EMBL/GenBank/DDBJ databases">
        <authorList>
            <person name="See-Too W.S."/>
        </authorList>
    </citation>
    <scope>NUCLEOTIDE SEQUENCE [LARGE SCALE GENOMIC DNA]</scope>
    <source>
        <strain evidence="4">DSM 14505</strain>
        <plasmid evidence="4">unnamed1</plasmid>
    </source>
</reference>
<evidence type="ECO:0008006" key="5">
    <source>
        <dbReference type="Google" id="ProtNLM"/>
    </source>
</evidence>
<gene>
    <name evidence="2" type="ORF">BBH88_18505</name>
    <name evidence="3" type="ORF">BBH88_18620</name>
</gene>
<evidence type="ECO:0000313" key="4">
    <source>
        <dbReference type="Proteomes" id="UP000092661"/>
    </source>
</evidence>
<organism evidence="2 4">
    <name type="scientific">Planococcus antarcticus DSM 14505</name>
    <dbReference type="NCBI Taxonomy" id="1185653"/>
    <lineage>
        <taxon>Bacteria</taxon>
        <taxon>Bacillati</taxon>
        <taxon>Bacillota</taxon>
        <taxon>Bacilli</taxon>
        <taxon>Bacillales</taxon>
        <taxon>Caryophanaceae</taxon>
        <taxon>Planococcus</taxon>
    </lineage>
</organism>
<keyword evidence="1" id="KW-0812">Transmembrane</keyword>